<reference evidence="3 4" key="1">
    <citation type="journal article" date="2017" name="PLoS Biol.">
        <title>The sea cucumber genome provides insights into morphological evolution and visceral regeneration.</title>
        <authorList>
            <person name="Zhang X."/>
            <person name="Sun L."/>
            <person name="Yuan J."/>
            <person name="Sun Y."/>
            <person name="Gao Y."/>
            <person name="Zhang L."/>
            <person name="Li S."/>
            <person name="Dai H."/>
            <person name="Hamel J.F."/>
            <person name="Liu C."/>
            <person name="Yu Y."/>
            <person name="Liu S."/>
            <person name="Lin W."/>
            <person name="Guo K."/>
            <person name="Jin S."/>
            <person name="Xu P."/>
            <person name="Storey K.B."/>
            <person name="Huan P."/>
            <person name="Zhang T."/>
            <person name="Zhou Y."/>
            <person name="Zhang J."/>
            <person name="Lin C."/>
            <person name="Li X."/>
            <person name="Xing L."/>
            <person name="Huo D."/>
            <person name="Sun M."/>
            <person name="Wang L."/>
            <person name="Mercier A."/>
            <person name="Li F."/>
            <person name="Yang H."/>
            <person name="Xiang J."/>
        </authorList>
    </citation>
    <scope>NUCLEOTIDE SEQUENCE [LARGE SCALE GENOMIC DNA]</scope>
    <source>
        <strain evidence="3">Shaxun</strain>
        <tissue evidence="3">Muscle</tissue>
    </source>
</reference>
<dbReference type="Pfam" id="PF05018">
    <property type="entry name" value="CFA20_dom"/>
    <property type="match status" value="1"/>
</dbReference>
<accession>A0A2G8JWJ8</accession>
<protein>
    <recommendedName>
        <fullName evidence="2">CFA20 domain-containing protein</fullName>
    </recommendedName>
</protein>
<dbReference type="AlphaFoldDB" id="A0A2G8JWJ8"/>
<feature type="region of interest" description="Disordered" evidence="1">
    <location>
        <begin position="812"/>
        <end position="835"/>
    </location>
</feature>
<feature type="region of interest" description="Disordered" evidence="1">
    <location>
        <begin position="887"/>
        <end position="924"/>
    </location>
</feature>
<dbReference type="OrthoDB" id="10261083at2759"/>
<feature type="compositionally biased region" description="Basic and acidic residues" evidence="1">
    <location>
        <begin position="338"/>
        <end position="357"/>
    </location>
</feature>
<dbReference type="Proteomes" id="UP000230750">
    <property type="component" value="Unassembled WGS sequence"/>
</dbReference>
<name>A0A2G8JWJ8_STIJA</name>
<feature type="region of interest" description="Disordered" evidence="1">
    <location>
        <begin position="637"/>
        <end position="772"/>
    </location>
</feature>
<evidence type="ECO:0000313" key="3">
    <source>
        <dbReference type="EMBL" id="PIK40112.1"/>
    </source>
</evidence>
<feature type="compositionally biased region" description="Low complexity" evidence="1">
    <location>
        <begin position="261"/>
        <end position="277"/>
    </location>
</feature>
<feature type="compositionally biased region" description="Basic and acidic residues" evidence="1">
    <location>
        <begin position="381"/>
        <end position="393"/>
    </location>
</feature>
<dbReference type="InterPro" id="IPR040441">
    <property type="entry name" value="CFA20/CFAP20DC"/>
</dbReference>
<dbReference type="PANTHER" id="PTHR12458">
    <property type="entry name" value="ORF PROTEIN"/>
    <property type="match status" value="1"/>
</dbReference>
<comment type="caution">
    <text evidence="3">The sequence shown here is derived from an EMBL/GenBank/DDBJ whole genome shotgun (WGS) entry which is preliminary data.</text>
</comment>
<keyword evidence="4" id="KW-1185">Reference proteome</keyword>
<feature type="compositionally biased region" description="Low complexity" evidence="1">
    <location>
        <begin position="815"/>
        <end position="827"/>
    </location>
</feature>
<dbReference type="STRING" id="307972.A0A2G8JWJ8"/>
<feature type="compositionally biased region" description="Polar residues" evidence="1">
    <location>
        <begin position="217"/>
        <end position="229"/>
    </location>
</feature>
<feature type="compositionally biased region" description="Polar residues" evidence="1">
    <location>
        <begin position="444"/>
        <end position="453"/>
    </location>
</feature>
<feature type="region of interest" description="Disordered" evidence="1">
    <location>
        <begin position="210"/>
        <end position="453"/>
    </location>
</feature>
<feature type="compositionally biased region" description="Polar residues" evidence="1">
    <location>
        <begin position="358"/>
        <end position="379"/>
    </location>
</feature>
<feature type="compositionally biased region" description="Basic and acidic residues" evidence="1">
    <location>
        <begin position="744"/>
        <end position="761"/>
    </location>
</feature>
<dbReference type="EMBL" id="MRZV01001162">
    <property type="protein sequence ID" value="PIK40112.1"/>
    <property type="molecule type" value="Genomic_DNA"/>
</dbReference>
<dbReference type="InterPro" id="IPR007714">
    <property type="entry name" value="CFA20_dom"/>
</dbReference>
<proteinExistence type="predicted"/>
<sequence>MFKSQFQGGPFVEVFSCQGKEPLSKWKVSGSSIQKTYEKEVKSYVFTLEGSSTTTKMHLPKDSKQTLALIQRYFLIQLNAPMGAALSLELGIMDNSNNKRRLLFSTAQKEISITPLHVKLPLQVLRRGMRANLQVTGLYHPFCSCKVRKIFTMKNQPQDSTDDDDLYEISPSTNSVEIDVIPRTCQFPFDVVHQTQVVNMSKLRHVEIKMRMDASRPPSSTEPDLNSSMKGKDDKPMHIAFGTKVPVPQSNQTRKAISAPSREGSVTSRSSRSSGTHRGTEIPNSGDVTSRKEGHSRQRSDPGSEVKDPSLNSERAAPTRQKSAEKSRRVVKVRPSSGKRESESSQNSQKKELKERTSNGTADGSTQGHYDPQRYTSRSKGSRDDTDDWHEFDPSSGQSDRQSRNLELRTSSEVKVTSRSDTETRPPPQRRESESSEGVMPESEGNSDSLSNSLKMASIHSRVKVSLNRMRSQEIRSKILKPRAVSTWLWLKRFVTILFFHTLERRELTQTDSGVALTESRTSVEIVSSLEEDGSSTHRKTEGAKSINRPAENGANSNLYTFMSPPRSAPTRQLPPERSSYLDQKALQAKLQKIQESSPPSDEGIIPHEAAGSQANYNSSDFTKNTLDASLSEDTYASIMKRTPSPRLGRSPVSKDVKMETSRRDDDADDEDYGSGSPLPVQSHSPTLRRWKLNSSAKGGAEHSGIDKSRSGLVGTDGMPQPMASQVSPRGMGTMSRLSIHASKVKEIPKNDPRLSDDYDWRKHHSNSSSLASSLEAKMLASLKREQLEEMYEEDKGPEANNSFELHNYGDDDLSSSSDDTTTTFSTWKPPDVNKGGHRFQDEMHFPAAEEKLMQSNPRDWGNLFSPPIVLPSEKMKEEVLVEQLSPGKENPAGGSLGYQRQASSTGSEGGSSGVLTTGPDVHGEDELDLLYDPCLNCYFDPVTGKYYELA</sequence>
<organism evidence="3 4">
    <name type="scientific">Stichopus japonicus</name>
    <name type="common">Sea cucumber</name>
    <dbReference type="NCBI Taxonomy" id="307972"/>
    <lineage>
        <taxon>Eukaryota</taxon>
        <taxon>Metazoa</taxon>
        <taxon>Echinodermata</taxon>
        <taxon>Eleutherozoa</taxon>
        <taxon>Echinozoa</taxon>
        <taxon>Holothuroidea</taxon>
        <taxon>Aspidochirotacea</taxon>
        <taxon>Aspidochirotida</taxon>
        <taxon>Stichopodidae</taxon>
        <taxon>Apostichopus</taxon>
    </lineage>
</organism>
<evidence type="ECO:0000259" key="2">
    <source>
        <dbReference type="Pfam" id="PF05018"/>
    </source>
</evidence>
<gene>
    <name evidence="3" type="ORF">BSL78_23050</name>
</gene>
<feature type="region of interest" description="Disordered" evidence="1">
    <location>
        <begin position="527"/>
        <end position="608"/>
    </location>
</feature>
<feature type="compositionally biased region" description="Basic and acidic residues" evidence="1">
    <location>
        <begin position="700"/>
        <end position="710"/>
    </location>
</feature>
<feature type="domain" description="CFA20" evidence="2">
    <location>
        <begin position="1"/>
        <end position="124"/>
    </location>
</feature>
<feature type="compositionally biased region" description="Basic and acidic residues" evidence="1">
    <location>
        <begin position="401"/>
        <end position="434"/>
    </location>
</feature>
<evidence type="ECO:0000313" key="4">
    <source>
        <dbReference type="Proteomes" id="UP000230750"/>
    </source>
</evidence>
<feature type="compositionally biased region" description="Basic and acidic residues" evidence="1">
    <location>
        <begin position="289"/>
        <end position="308"/>
    </location>
</feature>
<feature type="compositionally biased region" description="Basic and acidic residues" evidence="1">
    <location>
        <begin position="653"/>
        <end position="666"/>
    </location>
</feature>
<evidence type="ECO:0000256" key="1">
    <source>
        <dbReference type="SAM" id="MobiDB-lite"/>
    </source>
</evidence>